<comment type="caution">
    <text evidence="1">The sequence shown here is derived from an EMBL/GenBank/DDBJ whole genome shotgun (WGS) entry which is preliminary data.</text>
</comment>
<evidence type="ECO:0000313" key="2">
    <source>
        <dbReference type="Proteomes" id="UP000004810"/>
    </source>
</evidence>
<evidence type="ECO:0000313" key="1">
    <source>
        <dbReference type="EMBL" id="EJW71831.1"/>
    </source>
</evidence>
<name>J9DQJ3_WUCBA</name>
<proteinExistence type="predicted"/>
<accession>J9DQJ3</accession>
<dbReference type="EMBL" id="ADBV01017595">
    <property type="protein sequence ID" value="EJW71831.1"/>
    <property type="molecule type" value="Genomic_DNA"/>
</dbReference>
<reference evidence="2" key="1">
    <citation type="submission" date="2012-08" db="EMBL/GenBank/DDBJ databases">
        <title>The Genome Sequence of Wuchereria bancrofti.</title>
        <authorList>
            <person name="Nutman T.B."/>
            <person name="Fink D.L."/>
            <person name="Russ C."/>
            <person name="Young S."/>
            <person name="Zeng Q."/>
            <person name="Koehrsen M."/>
            <person name="Alvarado L."/>
            <person name="Berlin A."/>
            <person name="Chapman S.B."/>
            <person name="Chen Z."/>
            <person name="Freedman E."/>
            <person name="Gellesch M."/>
            <person name="Goldberg J."/>
            <person name="Griggs A."/>
            <person name="Gujja S."/>
            <person name="Heilman E.R."/>
            <person name="Heiman D."/>
            <person name="Hepburn T."/>
            <person name="Howarth C."/>
            <person name="Jen D."/>
            <person name="Larson L."/>
            <person name="Lewis B."/>
            <person name="Mehta T."/>
            <person name="Park D."/>
            <person name="Pearson M."/>
            <person name="Roberts A."/>
            <person name="Saif S."/>
            <person name="Shea T."/>
            <person name="Shenoy N."/>
            <person name="Sisk P."/>
            <person name="Stolte C."/>
            <person name="Sykes S."/>
            <person name="Walk T."/>
            <person name="White J."/>
            <person name="Yandava C."/>
            <person name="Haas B."/>
            <person name="Henn M.R."/>
            <person name="Nusbaum C."/>
            <person name="Birren B."/>
        </authorList>
    </citation>
    <scope>NUCLEOTIDE SEQUENCE [LARGE SCALE GENOMIC DNA]</scope>
    <source>
        <strain evidence="2">NA</strain>
    </source>
</reference>
<gene>
    <name evidence="1" type="ORF">WUBG_17262</name>
</gene>
<organism evidence="1 2">
    <name type="scientific">Wuchereria bancrofti</name>
    <dbReference type="NCBI Taxonomy" id="6293"/>
    <lineage>
        <taxon>Eukaryota</taxon>
        <taxon>Metazoa</taxon>
        <taxon>Ecdysozoa</taxon>
        <taxon>Nematoda</taxon>
        <taxon>Chromadorea</taxon>
        <taxon>Rhabditida</taxon>
        <taxon>Spirurina</taxon>
        <taxon>Spiruromorpha</taxon>
        <taxon>Filarioidea</taxon>
        <taxon>Onchocercidae</taxon>
        <taxon>Wuchereria</taxon>
    </lineage>
</organism>
<sequence length="69" mass="7688">MFLDGEDIPADNDIRTAELYFVRFVARLGNEIAVVAFANACRLAAPGAFSAIARIMSVQMVNYYICPWQ</sequence>
<protein>
    <submittedName>
        <fullName evidence="1">Uncharacterized protein</fullName>
    </submittedName>
</protein>
<dbReference type="AlphaFoldDB" id="J9DQJ3"/>
<dbReference type="Proteomes" id="UP000004810">
    <property type="component" value="Unassembled WGS sequence"/>
</dbReference>